<dbReference type="Gene3D" id="3.40.50.1780">
    <property type="match status" value="1"/>
</dbReference>
<dbReference type="Pfam" id="PF02906">
    <property type="entry name" value="Fe_hyd_lg_C"/>
    <property type="match status" value="1"/>
</dbReference>
<accession>A0A9K3CNV2</accession>
<evidence type="ECO:0000256" key="1">
    <source>
        <dbReference type="ARBA" id="ARBA00006596"/>
    </source>
</evidence>
<proteinExistence type="inferred from homology"/>
<dbReference type="SUPFAM" id="SSF53920">
    <property type="entry name" value="Fe-only hydrogenase"/>
    <property type="match status" value="1"/>
</dbReference>
<evidence type="ECO:0000259" key="2">
    <source>
        <dbReference type="Pfam" id="PF02906"/>
    </source>
</evidence>
<dbReference type="EMBL" id="BDIP01000022">
    <property type="protein sequence ID" value="GIQ79567.1"/>
    <property type="molecule type" value="Genomic_DNA"/>
</dbReference>
<organism evidence="3 4">
    <name type="scientific">Kipferlia bialata</name>
    <dbReference type="NCBI Taxonomy" id="797122"/>
    <lineage>
        <taxon>Eukaryota</taxon>
        <taxon>Metamonada</taxon>
        <taxon>Carpediemonas-like organisms</taxon>
        <taxon>Kipferlia</taxon>
    </lineage>
</organism>
<feature type="domain" description="Iron hydrogenase large subunit C-terminal" evidence="2">
    <location>
        <begin position="17"/>
        <end position="288"/>
    </location>
</feature>
<dbReference type="OrthoDB" id="10253113at2759"/>
<evidence type="ECO:0000313" key="4">
    <source>
        <dbReference type="Proteomes" id="UP000265618"/>
    </source>
</evidence>
<comment type="caution">
    <text evidence="3">The sequence shown here is derived from an EMBL/GenBank/DDBJ whole genome shotgun (WGS) entry which is preliminary data.</text>
</comment>
<name>A0A9K3CNV2_9EUKA</name>
<gene>
    <name evidence="3" type="ORF">KIPB_000228</name>
</gene>
<sequence length="382" mass="40614">MVSLPLYPPRVSQSISAVAATRGIPYSEAERLLAGLFTSLGARCVLSGATFQAMSAYLEADRFIAEAGKTKLPVVVSLCPGEVVYATKTKRSLLPYMSDVPSQQSVAGHYIKAGLVPGCTSHMSLQPCFDRKLEAADPANVYGSTPLTDFTLSTTEALGLIQERTEGDASIPPCDTVAVVEGGQAEMGSGNSMGGYGDMLAAVLSLRGWVQEGGMGEWQKGRNMHWLVRHVSLTPDCPLVQTLGTDTLTLARVSSFKNTVNLTNALKRKEKIHMVELGACPGGCINGGAQLAPEREREYDLRTLKVAGEVLAERFGSGTEDQDTLDRALAEGARSVIDRVCTGLKVDASALRVSHESRRVLSPDAVAAGKTGVQVSLADLQW</sequence>
<dbReference type="Gene3D" id="3.40.950.10">
    <property type="entry name" value="Fe-only Hydrogenase (Larger Subunit), Chain L, domain 3"/>
    <property type="match status" value="1"/>
</dbReference>
<comment type="similarity">
    <text evidence="1">Belongs to the NARF family.</text>
</comment>
<dbReference type="PANTHER" id="PTHR11615">
    <property type="entry name" value="NITRATE, FORMATE, IRON DEHYDROGENASE"/>
    <property type="match status" value="1"/>
</dbReference>
<reference evidence="3 4" key="1">
    <citation type="journal article" date="2018" name="PLoS ONE">
        <title>The draft genome of Kipferlia bialata reveals reductive genome evolution in fornicate parasites.</title>
        <authorList>
            <person name="Tanifuji G."/>
            <person name="Takabayashi S."/>
            <person name="Kume K."/>
            <person name="Takagi M."/>
            <person name="Nakayama T."/>
            <person name="Kamikawa R."/>
            <person name="Inagaki Y."/>
            <person name="Hashimoto T."/>
        </authorList>
    </citation>
    <scope>NUCLEOTIDE SEQUENCE [LARGE SCALE GENOMIC DNA]</scope>
    <source>
        <strain evidence="3">NY0173</strain>
    </source>
</reference>
<protein>
    <recommendedName>
        <fullName evidence="2">Iron hydrogenase large subunit C-terminal domain-containing protein</fullName>
    </recommendedName>
</protein>
<evidence type="ECO:0000313" key="3">
    <source>
        <dbReference type="EMBL" id="GIQ79567.1"/>
    </source>
</evidence>
<dbReference type="InterPro" id="IPR004108">
    <property type="entry name" value="Fe_hydrogenase_lsu_C"/>
</dbReference>
<keyword evidence="4" id="KW-1185">Reference proteome</keyword>
<dbReference type="InterPro" id="IPR009016">
    <property type="entry name" value="Fe_hydrogenase"/>
</dbReference>
<dbReference type="AlphaFoldDB" id="A0A9K3CNV2"/>
<dbReference type="Proteomes" id="UP000265618">
    <property type="component" value="Unassembled WGS sequence"/>
</dbReference>
<dbReference type="InterPro" id="IPR050340">
    <property type="entry name" value="Cytosolic_Fe-S_CAF"/>
</dbReference>